<keyword evidence="6" id="KW-1185">Reference proteome</keyword>
<dbReference type="InterPro" id="IPR018062">
    <property type="entry name" value="HTH_AraC-typ_CS"/>
</dbReference>
<evidence type="ECO:0000256" key="1">
    <source>
        <dbReference type="ARBA" id="ARBA00023015"/>
    </source>
</evidence>
<evidence type="ECO:0000256" key="3">
    <source>
        <dbReference type="ARBA" id="ARBA00023163"/>
    </source>
</evidence>
<reference evidence="5 6" key="1">
    <citation type="submission" date="2024-09" db="EMBL/GenBank/DDBJ databases">
        <authorList>
            <person name="Sun Q."/>
            <person name="Mori K."/>
        </authorList>
    </citation>
    <scope>NUCLEOTIDE SEQUENCE [LARGE SCALE GENOMIC DNA]</scope>
    <source>
        <strain evidence="5 6">JCM 11201</strain>
    </source>
</reference>
<evidence type="ECO:0000259" key="4">
    <source>
        <dbReference type="PROSITE" id="PS01124"/>
    </source>
</evidence>
<keyword evidence="3" id="KW-0804">Transcription</keyword>
<protein>
    <submittedName>
        <fullName evidence="5">Helix-turn-helix domain-containing protein</fullName>
    </submittedName>
</protein>
<gene>
    <name evidence="5" type="ORF">ACFFMS_06835</name>
</gene>
<name>A0ABV5WCD4_9BACI</name>
<dbReference type="EMBL" id="JBHMAF010000023">
    <property type="protein sequence ID" value="MFB9758237.1"/>
    <property type="molecule type" value="Genomic_DNA"/>
</dbReference>
<dbReference type="InterPro" id="IPR018060">
    <property type="entry name" value="HTH_AraC"/>
</dbReference>
<comment type="caution">
    <text evidence="5">The sequence shown here is derived from an EMBL/GenBank/DDBJ whole genome shotgun (WGS) entry which is preliminary data.</text>
</comment>
<dbReference type="Gene3D" id="1.10.10.60">
    <property type="entry name" value="Homeodomain-like"/>
    <property type="match status" value="2"/>
</dbReference>
<sequence>MLSKFPIKDYSIFAYRFLEETTNEAAQMWSVGWEKQTSPLYKWSGRNRKEAEKYIFQYTVSGYGIIEINGKEYKLDAGKAFLINISGDHQYYLPKNSEHWEFIFITLYGMHVEKCWNYIQSLHHFIVPFHPESSPIQLLVQIFQEASEKKITNPFQASSLSYRFIMELYQYVKSLDTSTEDWPENILNAVLFARNHFQKEIGPDEMAEAANLSRFHFSRLFKQTTGITPIQYLTKIRITKAAELLHQTKYSVEEIATNVGYANANYLTKVFRKATGMTPGQFRKSNQVLGDHLF</sequence>
<dbReference type="PROSITE" id="PS01124">
    <property type="entry name" value="HTH_ARAC_FAMILY_2"/>
    <property type="match status" value="1"/>
</dbReference>
<dbReference type="Proteomes" id="UP001589609">
    <property type="component" value="Unassembled WGS sequence"/>
</dbReference>
<accession>A0ABV5WCD4</accession>
<dbReference type="InterPro" id="IPR003313">
    <property type="entry name" value="AraC-bd"/>
</dbReference>
<keyword evidence="2" id="KW-0238">DNA-binding</keyword>
<keyword evidence="1" id="KW-0805">Transcription regulation</keyword>
<proteinExistence type="predicted"/>
<dbReference type="RefSeq" id="WP_379948500.1">
    <property type="nucleotide sequence ID" value="NZ_JBHMAF010000023.1"/>
</dbReference>
<dbReference type="PROSITE" id="PS00041">
    <property type="entry name" value="HTH_ARAC_FAMILY_1"/>
    <property type="match status" value="1"/>
</dbReference>
<organism evidence="5 6">
    <name type="scientific">Ectobacillus funiculus</name>
    <dbReference type="NCBI Taxonomy" id="137993"/>
    <lineage>
        <taxon>Bacteria</taxon>
        <taxon>Bacillati</taxon>
        <taxon>Bacillota</taxon>
        <taxon>Bacilli</taxon>
        <taxon>Bacillales</taxon>
        <taxon>Bacillaceae</taxon>
        <taxon>Ectobacillus</taxon>
    </lineage>
</organism>
<dbReference type="PRINTS" id="PR00032">
    <property type="entry name" value="HTHARAC"/>
</dbReference>
<dbReference type="SUPFAM" id="SSF46689">
    <property type="entry name" value="Homeodomain-like"/>
    <property type="match status" value="2"/>
</dbReference>
<dbReference type="InterPro" id="IPR020449">
    <property type="entry name" value="Tscrpt_reg_AraC-type_HTH"/>
</dbReference>
<dbReference type="SUPFAM" id="SSF51215">
    <property type="entry name" value="Regulatory protein AraC"/>
    <property type="match status" value="1"/>
</dbReference>
<evidence type="ECO:0000313" key="5">
    <source>
        <dbReference type="EMBL" id="MFB9758237.1"/>
    </source>
</evidence>
<dbReference type="PANTHER" id="PTHR43280">
    <property type="entry name" value="ARAC-FAMILY TRANSCRIPTIONAL REGULATOR"/>
    <property type="match status" value="1"/>
</dbReference>
<dbReference type="SMART" id="SM00342">
    <property type="entry name" value="HTH_ARAC"/>
    <property type="match status" value="1"/>
</dbReference>
<dbReference type="Pfam" id="PF02311">
    <property type="entry name" value="AraC_binding"/>
    <property type="match status" value="1"/>
</dbReference>
<dbReference type="InterPro" id="IPR009057">
    <property type="entry name" value="Homeodomain-like_sf"/>
</dbReference>
<dbReference type="InterPro" id="IPR037923">
    <property type="entry name" value="HTH-like"/>
</dbReference>
<dbReference type="Pfam" id="PF12833">
    <property type="entry name" value="HTH_18"/>
    <property type="match status" value="1"/>
</dbReference>
<evidence type="ECO:0000256" key="2">
    <source>
        <dbReference type="ARBA" id="ARBA00023125"/>
    </source>
</evidence>
<evidence type="ECO:0000313" key="6">
    <source>
        <dbReference type="Proteomes" id="UP001589609"/>
    </source>
</evidence>
<dbReference type="PANTHER" id="PTHR43280:SF2">
    <property type="entry name" value="HTH-TYPE TRANSCRIPTIONAL REGULATOR EXSA"/>
    <property type="match status" value="1"/>
</dbReference>
<feature type="domain" description="HTH araC/xylS-type" evidence="4">
    <location>
        <begin position="187"/>
        <end position="285"/>
    </location>
</feature>